<dbReference type="InterPro" id="IPR006597">
    <property type="entry name" value="Sel1-like"/>
</dbReference>
<dbReference type="Pfam" id="PF08238">
    <property type="entry name" value="Sel1"/>
    <property type="match status" value="5"/>
</dbReference>
<dbReference type="SMART" id="SM00671">
    <property type="entry name" value="SEL1"/>
    <property type="match status" value="4"/>
</dbReference>
<dbReference type="InterPro" id="IPR051726">
    <property type="entry name" value="Chitin_Synth_Reg"/>
</dbReference>
<sequence>MYRLGLAEINGELDLKRNVRNGNKWLKRSANAATYDYPHALHELGLLHEKGLDDIIFKDAQYSVQLYARASELSYAPSAYRLGQCFEFGYLGCPKNAVNSVYYYTIAAKRGHPEACFALSAWYLVGSENVEISEEKSLMWAKTAASKGVSKAEFALGYFSEQGIGKEKDMGEAQAWYKRAAEHGNKKAIEKLEQYTACV</sequence>
<organism evidence="2 3">
    <name type="scientific">Rhizopus stolonifer</name>
    <name type="common">Rhizopus nigricans</name>
    <dbReference type="NCBI Taxonomy" id="4846"/>
    <lineage>
        <taxon>Eukaryota</taxon>
        <taxon>Fungi</taxon>
        <taxon>Fungi incertae sedis</taxon>
        <taxon>Mucoromycota</taxon>
        <taxon>Mucoromycotina</taxon>
        <taxon>Mucoromycetes</taxon>
        <taxon>Mucorales</taxon>
        <taxon>Mucorineae</taxon>
        <taxon>Rhizopodaceae</taxon>
        <taxon>Rhizopus</taxon>
    </lineage>
</organism>
<dbReference type="PANTHER" id="PTHR46430:SF1">
    <property type="entry name" value="CHITIN SYNTHASE REGULATOR SKT5-RELATED"/>
    <property type="match status" value="1"/>
</dbReference>
<dbReference type="OrthoDB" id="272077at2759"/>
<evidence type="ECO:0000313" key="2">
    <source>
        <dbReference type="EMBL" id="RCH86901.1"/>
    </source>
</evidence>
<dbReference type="PANTHER" id="PTHR46430">
    <property type="entry name" value="PROTEIN SKT5-RELATED"/>
    <property type="match status" value="1"/>
</dbReference>
<evidence type="ECO:0000313" key="3">
    <source>
        <dbReference type="Proteomes" id="UP000253551"/>
    </source>
</evidence>
<reference evidence="2 3" key="1">
    <citation type="journal article" date="2018" name="G3 (Bethesda)">
        <title>Phylogenetic and Phylogenomic Definition of Rhizopus Species.</title>
        <authorList>
            <person name="Gryganskyi A.P."/>
            <person name="Golan J."/>
            <person name="Dolatabadi S."/>
            <person name="Mondo S."/>
            <person name="Robb S."/>
            <person name="Idnurm A."/>
            <person name="Muszewska A."/>
            <person name="Steczkiewicz K."/>
            <person name="Masonjones S."/>
            <person name="Liao H.L."/>
            <person name="Gajdeczka M.T."/>
            <person name="Anike F."/>
            <person name="Vuek A."/>
            <person name="Anishchenko I.M."/>
            <person name="Voigt K."/>
            <person name="de Hoog G.S."/>
            <person name="Smith M.E."/>
            <person name="Heitman J."/>
            <person name="Vilgalys R."/>
            <person name="Stajich J.E."/>
        </authorList>
    </citation>
    <scope>NUCLEOTIDE SEQUENCE [LARGE SCALE GENOMIC DNA]</scope>
    <source>
        <strain evidence="2 3">LSU 92-RS-03</strain>
    </source>
</reference>
<evidence type="ECO:0008006" key="4">
    <source>
        <dbReference type="Google" id="ProtNLM"/>
    </source>
</evidence>
<gene>
    <name evidence="2" type="ORF">CU098_001315</name>
</gene>
<comment type="caution">
    <text evidence="2">The sequence shown here is derived from an EMBL/GenBank/DDBJ whole genome shotgun (WGS) entry which is preliminary data.</text>
</comment>
<accession>A0A367JAZ6</accession>
<dbReference type="InterPro" id="IPR011990">
    <property type="entry name" value="TPR-like_helical_dom_sf"/>
</dbReference>
<evidence type="ECO:0000256" key="1">
    <source>
        <dbReference type="ARBA" id="ARBA00022737"/>
    </source>
</evidence>
<dbReference type="STRING" id="4846.A0A367JAZ6"/>
<dbReference type="Proteomes" id="UP000253551">
    <property type="component" value="Unassembled WGS sequence"/>
</dbReference>
<keyword evidence="3" id="KW-1185">Reference proteome</keyword>
<dbReference type="AlphaFoldDB" id="A0A367JAZ6"/>
<protein>
    <recommendedName>
        <fullName evidence="4">HCP-like protein</fullName>
    </recommendedName>
</protein>
<proteinExistence type="predicted"/>
<name>A0A367JAZ6_RHIST</name>
<dbReference type="Gene3D" id="1.25.40.10">
    <property type="entry name" value="Tetratricopeptide repeat domain"/>
    <property type="match status" value="1"/>
</dbReference>
<keyword evidence="1" id="KW-0677">Repeat</keyword>
<dbReference type="SUPFAM" id="SSF81901">
    <property type="entry name" value="HCP-like"/>
    <property type="match status" value="1"/>
</dbReference>
<dbReference type="EMBL" id="PJQM01003837">
    <property type="protein sequence ID" value="RCH86901.1"/>
    <property type="molecule type" value="Genomic_DNA"/>
</dbReference>